<comment type="caution">
    <text evidence="1">The sequence shown here is derived from an EMBL/GenBank/DDBJ whole genome shotgun (WGS) entry which is preliminary data.</text>
</comment>
<reference evidence="1 2" key="1">
    <citation type="journal article" date="2019" name="BMC Genomics">
        <title>New insights from Opisthorchis felineus genome: update on genomics of the epidemiologically important liver flukes.</title>
        <authorList>
            <person name="Ershov N.I."/>
            <person name="Mordvinov V.A."/>
            <person name="Prokhortchouk E.B."/>
            <person name="Pakharukova M.Y."/>
            <person name="Gunbin K.V."/>
            <person name="Ustyantsev K."/>
            <person name="Genaev M.A."/>
            <person name="Blinov A.G."/>
            <person name="Mazur A."/>
            <person name="Boulygina E."/>
            <person name="Tsygankova S."/>
            <person name="Khrameeva E."/>
            <person name="Chekanov N."/>
            <person name="Fan G."/>
            <person name="Xiao A."/>
            <person name="Zhang H."/>
            <person name="Xu X."/>
            <person name="Yang H."/>
            <person name="Solovyev V."/>
            <person name="Lee S.M."/>
            <person name="Liu X."/>
            <person name="Afonnikov D.A."/>
            <person name="Skryabin K.G."/>
        </authorList>
    </citation>
    <scope>NUCLEOTIDE SEQUENCE [LARGE SCALE GENOMIC DNA]</scope>
    <source>
        <strain evidence="1">AK-0245</strain>
        <tissue evidence="1">Whole organism</tissue>
    </source>
</reference>
<name>A0A4S2LZK6_OPIFE</name>
<sequence>MNTACIRVHKYSHLLVKMRTAILTSLFIFSFGHTTHGQTKLFALDRLFEEYAPVHQTGLNSSHKISGPESPTERFPRMIYARREGDAQMPFEGYTDSRSRTQCGVPRKKTPYIETEELYSHGNPFIC</sequence>
<dbReference type="STRING" id="147828.A0A4S2LZK6"/>
<dbReference type="Proteomes" id="UP000308267">
    <property type="component" value="Unassembled WGS sequence"/>
</dbReference>
<gene>
    <name evidence="1" type="ORF">CRM22_005157</name>
</gene>
<protein>
    <submittedName>
        <fullName evidence="1">Uncharacterized protein</fullName>
    </submittedName>
</protein>
<evidence type="ECO:0000313" key="2">
    <source>
        <dbReference type="Proteomes" id="UP000308267"/>
    </source>
</evidence>
<evidence type="ECO:0000313" key="1">
    <source>
        <dbReference type="EMBL" id="TGZ66777.1"/>
    </source>
</evidence>
<keyword evidence="2" id="KW-1185">Reference proteome</keyword>
<accession>A0A4S2LZK6</accession>
<dbReference type="EMBL" id="SJOL01006440">
    <property type="protein sequence ID" value="TGZ66777.1"/>
    <property type="molecule type" value="Genomic_DNA"/>
</dbReference>
<dbReference type="OrthoDB" id="10619170at2759"/>
<organism evidence="1 2">
    <name type="scientific">Opisthorchis felineus</name>
    <dbReference type="NCBI Taxonomy" id="147828"/>
    <lineage>
        <taxon>Eukaryota</taxon>
        <taxon>Metazoa</taxon>
        <taxon>Spiralia</taxon>
        <taxon>Lophotrochozoa</taxon>
        <taxon>Platyhelminthes</taxon>
        <taxon>Trematoda</taxon>
        <taxon>Digenea</taxon>
        <taxon>Opisthorchiida</taxon>
        <taxon>Opisthorchiata</taxon>
        <taxon>Opisthorchiidae</taxon>
        <taxon>Opisthorchis</taxon>
    </lineage>
</organism>
<dbReference type="AlphaFoldDB" id="A0A4S2LZK6"/>
<proteinExistence type="predicted"/>